<evidence type="ECO:0000313" key="2">
    <source>
        <dbReference type="Proteomes" id="UP001497512"/>
    </source>
</evidence>
<dbReference type="PANTHER" id="PTHR42896:SF3">
    <property type="entry name" value="PROTEIN, PUTATIVE, EXPRESSED-RELATED"/>
    <property type="match status" value="1"/>
</dbReference>
<protein>
    <recommendedName>
        <fullName evidence="3">Haloacid dehalogenase-like hydrolase</fullName>
    </recommendedName>
</protein>
<sequence>MEQTLAMRHVLLPSSISVAATPCATNSKLVASAVKATTVALWRGRYYGMGKKVATAVVSSSFRRVVPVLCENWKGPLRSVRRRLVPSSAMVDDETRGSSSVGNMAVLLEVDGVLADIHKFGHRNGFNVAFQELGLDCANWTEPVYADLLRQAGGIEEAMLTAFFDRIGWPSSLPTNEKDAFVRKVMQGKHRALEKIAASGGLPLRPSIEQFIDEVLQAQVPLLVLSAHSKSGEQVARSLIAQLGPERESLIKVVGEAEVKSSAYGQLVLSAGTTDDIDEQLSIAASKAVLAEKQRIAEEVASILKVRVEIDTNFTQISKKTIAVLRAAAEIAGLGVDRCILLAGSLTGVQAASRIDMPCVVVRSSGTARAEFPLARATLEDFGAGAITLARLQRFIYEQ</sequence>
<dbReference type="Gene3D" id="1.10.150.240">
    <property type="entry name" value="Putative phosphatase, domain 2"/>
    <property type="match status" value="1"/>
</dbReference>
<dbReference type="EMBL" id="OZ019903">
    <property type="protein sequence ID" value="CAK9197754.1"/>
    <property type="molecule type" value="Genomic_DNA"/>
</dbReference>
<dbReference type="InterPro" id="IPR023198">
    <property type="entry name" value="PGP-like_dom2"/>
</dbReference>
<organism evidence="1 2">
    <name type="scientific">Sphagnum troendelagicum</name>
    <dbReference type="NCBI Taxonomy" id="128251"/>
    <lineage>
        <taxon>Eukaryota</taxon>
        <taxon>Viridiplantae</taxon>
        <taxon>Streptophyta</taxon>
        <taxon>Embryophyta</taxon>
        <taxon>Bryophyta</taxon>
        <taxon>Sphagnophytina</taxon>
        <taxon>Sphagnopsida</taxon>
        <taxon>Sphagnales</taxon>
        <taxon>Sphagnaceae</taxon>
        <taxon>Sphagnum</taxon>
    </lineage>
</organism>
<reference evidence="1" key="1">
    <citation type="submission" date="2024-02" db="EMBL/GenBank/DDBJ databases">
        <authorList>
            <consortium name="ELIXIR-Norway"/>
            <consortium name="Elixir Norway"/>
        </authorList>
    </citation>
    <scope>NUCLEOTIDE SEQUENCE</scope>
</reference>
<name>A0ABP0TIW5_9BRYO</name>
<dbReference type="PANTHER" id="PTHR42896">
    <property type="entry name" value="XYLULOSE-1,5-BISPHOSPHATE (XUBP) PHOSPHATASE"/>
    <property type="match status" value="1"/>
</dbReference>
<dbReference type="SUPFAM" id="SSF56784">
    <property type="entry name" value="HAD-like"/>
    <property type="match status" value="1"/>
</dbReference>
<gene>
    <name evidence="1" type="ORF">CSSPTR1EN2_LOCUS4132</name>
</gene>
<dbReference type="InterPro" id="IPR044999">
    <property type="entry name" value="CbbY-like"/>
</dbReference>
<dbReference type="InterPro" id="IPR023214">
    <property type="entry name" value="HAD_sf"/>
</dbReference>
<evidence type="ECO:0000313" key="1">
    <source>
        <dbReference type="EMBL" id="CAK9197754.1"/>
    </source>
</evidence>
<keyword evidence="2" id="KW-1185">Reference proteome</keyword>
<accession>A0ABP0TIW5</accession>
<evidence type="ECO:0008006" key="3">
    <source>
        <dbReference type="Google" id="ProtNLM"/>
    </source>
</evidence>
<dbReference type="Gene3D" id="3.40.50.1000">
    <property type="entry name" value="HAD superfamily/HAD-like"/>
    <property type="match status" value="1"/>
</dbReference>
<proteinExistence type="predicted"/>
<dbReference type="Proteomes" id="UP001497512">
    <property type="component" value="Chromosome 11"/>
</dbReference>
<dbReference type="InterPro" id="IPR036412">
    <property type="entry name" value="HAD-like_sf"/>
</dbReference>